<dbReference type="KEGG" id="psn:Pedsa_0404"/>
<dbReference type="RefSeq" id="WP_013631489.1">
    <property type="nucleotide sequence ID" value="NC_015177.1"/>
</dbReference>
<name>F0S569_PSESL</name>
<dbReference type="SMART" id="SM01321">
    <property type="entry name" value="Y1_Tnp"/>
    <property type="match status" value="1"/>
</dbReference>
<dbReference type="PANTHER" id="PTHR36966">
    <property type="entry name" value="REP-ASSOCIATED TYROSINE TRANSPOSASE"/>
    <property type="match status" value="1"/>
</dbReference>
<dbReference type="Gene3D" id="3.30.70.1290">
    <property type="entry name" value="Transposase IS200-like"/>
    <property type="match status" value="1"/>
</dbReference>
<dbReference type="eggNOG" id="COG1943">
    <property type="taxonomic scope" value="Bacteria"/>
</dbReference>
<dbReference type="GO" id="GO:0006313">
    <property type="term" value="P:DNA transposition"/>
    <property type="evidence" value="ECO:0007669"/>
    <property type="project" value="InterPro"/>
</dbReference>
<dbReference type="HOGENOM" id="CLU_068226_5_1_10"/>
<gene>
    <name evidence="2" type="ordered locus">Pedsa_0404</name>
</gene>
<evidence type="ECO:0000259" key="1">
    <source>
        <dbReference type="SMART" id="SM01321"/>
    </source>
</evidence>
<proteinExistence type="predicted"/>
<dbReference type="GO" id="GO:0004803">
    <property type="term" value="F:transposase activity"/>
    <property type="evidence" value="ECO:0007669"/>
    <property type="project" value="InterPro"/>
</dbReference>
<accession>F0S569</accession>
<dbReference type="AlphaFoldDB" id="F0S569"/>
<dbReference type="GO" id="GO:0043565">
    <property type="term" value="F:sequence-specific DNA binding"/>
    <property type="evidence" value="ECO:0007669"/>
    <property type="project" value="TreeGrafter"/>
</dbReference>
<feature type="domain" description="Transposase IS200-like" evidence="1">
    <location>
        <begin position="9"/>
        <end position="141"/>
    </location>
</feature>
<dbReference type="SUPFAM" id="SSF143422">
    <property type="entry name" value="Transposase IS200-like"/>
    <property type="match status" value="1"/>
</dbReference>
<dbReference type="Proteomes" id="UP000000310">
    <property type="component" value="Chromosome"/>
</dbReference>
<dbReference type="OrthoDB" id="9788881at2"/>
<reference evidence="2 3" key="1">
    <citation type="journal article" date="2011" name="Stand. Genomic Sci.">
        <title>Complete genome sequence of the gliding, heparinolytic Pedobacter saltans type strain (113).</title>
        <authorList>
            <person name="Liolios K."/>
            <person name="Sikorski J."/>
            <person name="Lu M."/>
            <person name="Nolan M."/>
            <person name="Lapidus A."/>
            <person name="Lucas S."/>
            <person name="Hammon N."/>
            <person name="Deshpande S."/>
            <person name="Cheng J.F."/>
            <person name="Tapia R."/>
            <person name="Han C."/>
            <person name="Goodwin L."/>
            <person name="Pitluck S."/>
            <person name="Huntemann M."/>
            <person name="Ivanova N."/>
            <person name="Pagani I."/>
            <person name="Mavromatis K."/>
            <person name="Ovchinikova G."/>
            <person name="Pati A."/>
            <person name="Chen A."/>
            <person name="Palaniappan K."/>
            <person name="Land M."/>
            <person name="Hauser L."/>
            <person name="Brambilla E.M."/>
            <person name="Kotsyurbenko O."/>
            <person name="Rohde M."/>
            <person name="Tindall B.J."/>
            <person name="Abt B."/>
            <person name="Goker M."/>
            <person name="Detter J.C."/>
            <person name="Woyke T."/>
            <person name="Bristow J."/>
            <person name="Eisen J.A."/>
            <person name="Markowitz V."/>
            <person name="Hugenholtz P."/>
            <person name="Klenk H.P."/>
            <person name="Kyrpides N.C."/>
        </authorList>
    </citation>
    <scope>NUCLEOTIDE SEQUENCE [LARGE SCALE GENOMIC DNA]</scope>
    <source>
        <strain evidence="3">ATCC 51119 / DSM 12145 / JCM 21818 / LMG 10337 / NBRC 100064 / NCIMB 13643</strain>
    </source>
</reference>
<dbReference type="InterPro" id="IPR002686">
    <property type="entry name" value="Transposase_17"/>
</dbReference>
<evidence type="ECO:0000313" key="2">
    <source>
        <dbReference type="EMBL" id="ADY50986.1"/>
    </source>
</evidence>
<dbReference type="STRING" id="762903.Pedsa_0404"/>
<dbReference type="NCBIfam" id="NF047646">
    <property type="entry name" value="REP_Tyr_transpos"/>
    <property type="match status" value="1"/>
</dbReference>
<reference evidence="3" key="2">
    <citation type="submission" date="2011-02" db="EMBL/GenBank/DDBJ databases">
        <title>The complete genome of Pedobacter saltans DSM 12145.</title>
        <authorList>
            <consortium name="US DOE Joint Genome Institute (JGI-PGF)"/>
            <person name="Lucas S."/>
            <person name="Copeland A."/>
            <person name="Lapidus A."/>
            <person name="Bruce D."/>
            <person name="Goodwin L."/>
            <person name="Pitluck S."/>
            <person name="Kyrpides N."/>
            <person name="Mavromatis K."/>
            <person name="Pagani I."/>
            <person name="Ivanova N."/>
            <person name="Ovchinnikova G."/>
            <person name="Lu M."/>
            <person name="Detter J.C."/>
            <person name="Han C."/>
            <person name="Land M."/>
            <person name="Hauser L."/>
            <person name="Markowitz V."/>
            <person name="Cheng J.-F."/>
            <person name="Hugenholtz P."/>
            <person name="Woyke T."/>
            <person name="Wu D."/>
            <person name="Tindall B."/>
            <person name="Pomrenke H.G."/>
            <person name="Brambilla E."/>
            <person name="Klenk H.-P."/>
            <person name="Eisen J.A."/>
        </authorList>
    </citation>
    <scope>NUCLEOTIDE SEQUENCE [LARGE SCALE GENOMIC DNA]</scope>
    <source>
        <strain evidence="3">ATCC 51119 / DSM 12145 / JCM 21818 / LMG 10337 / NBRC 100064 / NCIMB 13643</strain>
    </source>
</reference>
<evidence type="ECO:0000313" key="3">
    <source>
        <dbReference type="Proteomes" id="UP000000310"/>
    </source>
</evidence>
<dbReference type="EMBL" id="CP002545">
    <property type="protein sequence ID" value="ADY50986.1"/>
    <property type="molecule type" value="Genomic_DNA"/>
</dbReference>
<dbReference type="Pfam" id="PF01797">
    <property type="entry name" value="Y1_Tnp"/>
    <property type="match status" value="1"/>
</dbReference>
<dbReference type="InterPro" id="IPR052715">
    <property type="entry name" value="RAYT_transposase"/>
</dbReference>
<dbReference type="PANTHER" id="PTHR36966:SF1">
    <property type="entry name" value="REP-ASSOCIATED TYROSINE TRANSPOSASE"/>
    <property type="match status" value="1"/>
</dbReference>
<organism evidence="2 3">
    <name type="scientific">Pseudopedobacter saltans (strain ATCC 51119 / DSM 12145 / JCM 21818 / CCUG 39354 / LMG 10337 / NBRC 100064 / NCIMB 13643)</name>
    <name type="common">Pedobacter saltans</name>
    <dbReference type="NCBI Taxonomy" id="762903"/>
    <lineage>
        <taxon>Bacteria</taxon>
        <taxon>Pseudomonadati</taxon>
        <taxon>Bacteroidota</taxon>
        <taxon>Sphingobacteriia</taxon>
        <taxon>Sphingobacteriales</taxon>
        <taxon>Sphingobacteriaceae</taxon>
        <taxon>Pseudopedobacter</taxon>
    </lineage>
</organism>
<protein>
    <recommendedName>
        <fullName evidence="1">Transposase IS200-like domain-containing protein</fullName>
    </recommendedName>
</protein>
<sequence>MALTYRIYDQQGIYFITCTVNQWVDVFTRKEYVEILLESLKYCQRHKGLEIFSWVVMTNHIHLIIGTNKNNLSDIIRDFKKFTSSKIIAAIRDNKKESRRNWLLWLLSKQENVFFWQNGYHAEEITGLDFFNIKQDYIHHNPVRAGLVEKEEDYLYSSCGEIYGVRKGLLELTTFI</sequence>
<dbReference type="InterPro" id="IPR036515">
    <property type="entry name" value="Transposase_17_sf"/>
</dbReference>
<keyword evidence="3" id="KW-1185">Reference proteome</keyword>